<keyword evidence="3" id="KW-1185">Reference proteome</keyword>
<dbReference type="Proteomes" id="UP000218811">
    <property type="component" value="Unassembled WGS sequence"/>
</dbReference>
<dbReference type="AlphaFoldDB" id="A0A2H3JJF0"/>
<proteinExistence type="predicted"/>
<protein>
    <recommendedName>
        <fullName evidence="1">Heterokaryon incompatibility domain-containing protein</fullName>
    </recommendedName>
</protein>
<organism evidence="2 3">
    <name type="scientific">Wolfiporia cocos (strain MD-104)</name>
    <name type="common">Brown rot fungus</name>
    <dbReference type="NCBI Taxonomy" id="742152"/>
    <lineage>
        <taxon>Eukaryota</taxon>
        <taxon>Fungi</taxon>
        <taxon>Dikarya</taxon>
        <taxon>Basidiomycota</taxon>
        <taxon>Agaricomycotina</taxon>
        <taxon>Agaricomycetes</taxon>
        <taxon>Polyporales</taxon>
        <taxon>Phaeolaceae</taxon>
        <taxon>Wolfiporia</taxon>
    </lineage>
</organism>
<evidence type="ECO:0000259" key="1">
    <source>
        <dbReference type="Pfam" id="PF06985"/>
    </source>
</evidence>
<reference evidence="2 3" key="1">
    <citation type="journal article" date="2012" name="Science">
        <title>The Paleozoic origin of enzymatic lignin decomposition reconstructed from 31 fungal genomes.</title>
        <authorList>
            <person name="Floudas D."/>
            <person name="Binder M."/>
            <person name="Riley R."/>
            <person name="Barry K."/>
            <person name="Blanchette R.A."/>
            <person name="Henrissat B."/>
            <person name="Martinez A.T."/>
            <person name="Otillar R."/>
            <person name="Spatafora J.W."/>
            <person name="Yadav J.S."/>
            <person name="Aerts A."/>
            <person name="Benoit I."/>
            <person name="Boyd A."/>
            <person name="Carlson A."/>
            <person name="Copeland A."/>
            <person name="Coutinho P.M."/>
            <person name="de Vries R.P."/>
            <person name="Ferreira P."/>
            <person name="Findley K."/>
            <person name="Foster B."/>
            <person name="Gaskell J."/>
            <person name="Glotzer D."/>
            <person name="Gorecki P."/>
            <person name="Heitman J."/>
            <person name="Hesse C."/>
            <person name="Hori C."/>
            <person name="Igarashi K."/>
            <person name="Jurgens J.A."/>
            <person name="Kallen N."/>
            <person name="Kersten P."/>
            <person name="Kohler A."/>
            <person name="Kuees U."/>
            <person name="Kumar T.K.A."/>
            <person name="Kuo A."/>
            <person name="LaButti K."/>
            <person name="Larrondo L.F."/>
            <person name="Lindquist E."/>
            <person name="Ling A."/>
            <person name="Lombard V."/>
            <person name="Lucas S."/>
            <person name="Lundell T."/>
            <person name="Martin R."/>
            <person name="McLaughlin D.J."/>
            <person name="Morgenstern I."/>
            <person name="Morin E."/>
            <person name="Murat C."/>
            <person name="Nagy L.G."/>
            <person name="Nolan M."/>
            <person name="Ohm R.A."/>
            <person name="Patyshakuliyeva A."/>
            <person name="Rokas A."/>
            <person name="Ruiz-Duenas F.J."/>
            <person name="Sabat G."/>
            <person name="Salamov A."/>
            <person name="Samejima M."/>
            <person name="Schmutz J."/>
            <person name="Slot J.C."/>
            <person name="St John F."/>
            <person name="Stenlid J."/>
            <person name="Sun H."/>
            <person name="Sun S."/>
            <person name="Syed K."/>
            <person name="Tsang A."/>
            <person name="Wiebenga A."/>
            <person name="Young D."/>
            <person name="Pisabarro A."/>
            <person name="Eastwood D.C."/>
            <person name="Martin F."/>
            <person name="Cullen D."/>
            <person name="Grigoriev I.V."/>
            <person name="Hibbett D.S."/>
        </authorList>
    </citation>
    <scope>NUCLEOTIDE SEQUENCE [LARGE SCALE GENOMIC DNA]</scope>
    <source>
        <strain evidence="2 3">MD-104</strain>
    </source>
</reference>
<sequence length="530" mass="59404">MVTVTTIYEIPLLKLRGQVIDITEAPAHATPGRFRLVDCEKFSQNAMWTRSLCVDEFSEFPPFPDIKYAAVSYVWKGNPVPKNSDYSWGRINVKGAAGDSDPIGIAILVYICHAAWILGYKYLWLDRLCIIQHDKYDKAIQIRNMYSVYSNCGCCLVLPGGIQRLVPLQEETNWITRAWTLQEAIAPPEIYVLFECSDWKVGRRKWSRKNVQQVIESADICAIAPLADILANSIPLPGAEGARPSIIRSTQGDEASAESARVQLLALWGAMMLKGAAREQAIWRSSLMRTSSRPVDMVYSIMGLFGVTLDTHRYGVDDRLDAAMALAQETLKTGRFANWLGISSFLPPSRHFSTFPETPQPVLVGNIERVGYILPDNSTREVAALMNRPFEAAWWLTDIPNPAEMDDAGYLTLSSLSSPVSFVDRKNAFRPGTDNLSVSSDVIIATDGSSWRIQHEPQGDRATYLVYVGRLRPWDDTMHVEDTTARAIVVEEHAKGRFHLKAWCWLGNAAYMDYIKRDWSVRAFSVGGPD</sequence>
<accession>A0A2H3JJF0</accession>
<dbReference type="STRING" id="742152.A0A2H3JJF0"/>
<evidence type="ECO:0000313" key="3">
    <source>
        <dbReference type="Proteomes" id="UP000218811"/>
    </source>
</evidence>
<dbReference type="PANTHER" id="PTHR33112">
    <property type="entry name" value="DOMAIN PROTEIN, PUTATIVE-RELATED"/>
    <property type="match status" value="1"/>
</dbReference>
<dbReference type="EMBL" id="KB467943">
    <property type="protein sequence ID" value="PCH38899.1"/>
    <property type="molecule type" value="Genomic_DNA"/>
</dbReference>
<dbReference type="OrthoDB" id="5303367at2759"/>
<dbReference type="PANTHER" id="PTHR33112:SF16">
    <property type="entry name" value="HETEROKARYON INCOMPATIBILITY DOMAIN-CONTAINING PROTEIN"/>
    <property type="match status" value="1"/>
</dbReference>
<name>A0A2H3JJF0_WOLCO</name>
<gene>
    <name evidence="2" type="ORF">WOLCODRAFT_110294</name>
</gene>
<dbReference type="Pfam" id="PF06985">
    <property type="entry name" value="HET"/>
    <property type="match status" value="1"/>
</dbReference>
<dbReference type="InterPro" id="IPR010730">
    <property type="entry name" value="HET"/>
</dbReference>
<feature type="domain" description="Heterokaryon incompatibility" evidence="1">
    <location>
        <begin position="68"/>
        <end position="158"/>
    </location>
</feature>
<evidence type="ECO:0000313" key="2">
    <source>
        <dbReference type="EMBL" id="PCH38899.1"/>
    </source>
</evidence>